<sequence length="92" mass="10372">MVRFLRTARQWLPSHPPSVPPWDLALVLKALSVPQFKPLESTAKRELSLKTALLLAYSSAKHIRDLHALSVDDDCIRFGPRDCGVTLQPRLD</sequence>
<gene>
    <name evidence="1" type="ORF">QQF64_008293</name>
</gene>
<proteinExistence type="predicted"/>
<accession>A0ABR3M5R1</accession>
<name>A0ABR3M5R1_9TELE</name>
<organism evidence="1 2">
    <name type="scientific">Cirrhinus molitorella</name>
    <name type="common">mud carp</name>
    <dbReference type="NCBI Taxonomy" id="172907"/>
    <lineage>
        <taxon>Eukaryota</taxon>
        <taxon>Metazoa</taxon>
        <taxon>Chordata</taxon>
        <taxon>Craniata</taxon>
        <taxon>Vertebrata</taxon>
        <taxon>Euteleostomi</taxon>
        <taxon>Actinopterygii</taxon>
        <taxon>Neopterygii</taxon>
        <taxon>Teleostei</taxon>
        <taxon>Ostariophysi</taxon>
        <taxon>Cypriniformes</taxon>
        <taxon>Cyprinidae</taxon>
        <taxon>Labeoninae</taxon>
        <taxon>Labeonini</taxon>
        <taxon>Cirrhinus</taxon>
    </lineage>
</organism>
<protein>
    <submittedName>
        <fullName evidence="1">Uncharacterized protein</fullName>
    </submittedName>
</protein>
<keyword evidence="2" id="KW-1185">Reference proteome</keyword>
<dbReference type="Proteomes" id="UP001558613">
    <property type="component" value="Unassembled WGS sequence"/>
</dbReference>
<comment type="caution">
    <text evidence="1">The sequence shown here is derived from an EMBL/GenBank/DDBJ whole genome shotgun (WGS) entry which is preliminary data.</text>
</comment>
<reference evidence="1 2" key="1">
    <citation type="submission" date="2023-09" db="EMBL/GenBank/DDBJ databases">
        <authorList>
            <person name="Wang M."/>
        </authorList>
    </citation>
    <scope>NUCLEOTIDE SEQUENCE [LARGE SCALE GENOMIC DNA]</scope>
    <source>
        <strain evidence="1">GT-2023</strain>
        <tissue evidence="1">Liver</tissue>
    </source>
</reference>
<dbReference type="PANTHER" id="PTHR35617:SF3">
    <property type="entry name" value="CORE-BINDING (CB) DOMAIN-CONTAINING PROTEIN"/>
    <property type="match status" value="1"/>
</dbReference>
<evidence type="ECO:0000313" key="2">
    <source>
        <dbReference type="Proteomes" id="UP001558613"/>
    </source>
</evidence>
<dbReference type="PANTHER" id="PTHR35617">
    <property type="entry name" value="PHAGE_INTEGRASE DOMAIN-CONTAINING PROTEIN"/>
    <property type="match status" value="1"/>
</dbReference>
<dbReference type="EMBL" id="JAYMGO010000015">
    <property type="protein sequence ID" value="KAL1260466.1"/>
    <property type="molecule type" value="Genomic_DNA"/>
</dbReference>
<evidence type="ECO:0000313" key="1">
    <source>
        <dbReference type="EMBL" id="KAL1260466.1"/>
    </source>
</evidence>